<accession>A0ABW2TM79</accession>
<proteinExistence type="predicted"/>
<organism evidence="1 2">
    <name type="scientific">Actinokineospora soli</name>
    <dbReference type="NCBI Taxonomy" id="1048753"/>
    <lineage>
        <taxon>Bacteria</taxon>
        <taxon>Bacillati</taxon>
        <taxon>Actinomycetota</taxon>
        <taxon>Actinomycetes</taxon>
        <taxon>Pseudonocardiales</taxon>
        <taxon>Pseudonocardiaceae</taxon>
        <taxon>Actinokineospora</taxon>
    </lineage>
</organism>
<sequence>MGASAWHYRVRYDSNPKAVLHRLHEEVLATGDYYWRADVPKPTSLAGLHALYGDAATEHLAEEGTHSILDIHQVGRAGAPDDFGTILPLPEKRVRAVFGTATPTAEQFDAAYQNGMDTLDDFPRWSGRYTTLYENGAPSEVVVWGVSGD</sequence>
<protein>
    <recommendedName>
        <fullName evidence="3">GyrI-like small molecule binding domain-containing protein</fullName>
    </recommendedName>
</protein>
<reference evidence="2" key="1">
    <citation type="journal article" date="2019" name="Int. J. Syst. Evol. Microbiol.">
        <title>The Global Catalogue of Microorganisms (GCM) 10K type strain sequencing project: providing services to taxonomists for standard genome sequencing and annotation.</title>
        <authorList>
            <consortium name="The Broad Institute Genomics Platform"/>
            <consortium name="The Broad Institute Genome Sequencing Center for Infectious Disease"/>
            <person name="Wu L."/>
            <person name="Ma J."/>
        </authorList>
    </citation>
    <scope>NUCLEOTIDE SEQUENCE [LARGE SCALE GENOMIC DNA]</scope>
    <source>
        <strain evidence="2">JCM 17695</strain>
    </source>
</reference>
<keyword evidence="2" id="KW-1185">Reference proteome</keyword>
<gene>
    <name evidence="1" type="ORF">ACFQV2_16470</name>
</gene>
<dbReference type="Proteomes" id="UP001596512">
    <property type="component" value="Unassembled WGS sequence"/>
</dbReference>
<dbReference type="EMBL" id="JBHTEY010000004">
    <property type="protein sequence ID" value="MFC7614872.1"/>
    <property type="molecule type" value="Genomic_DNA"/>
</dbReference>
<evidence type="ECO:0000313" key="1">
    <source>
        <dbReference type="EMBL" id="MFC7614872.1"/>
    </source>
</evidence>
<evidence type="ECO:0000313" key="2">
    <source>
        <dbReference type="Proteomes" id="UP001596512"/>
    </source>
</evidence>
<evidence type="ECO:0008006" key="3">
    <source>
        <dbReference type="Google" id="ProtNLM"/>
    </source>
</evidence>
<name>A0ABW2TM79_9PSEU</name>
<comment type="caution">
    <text evidence="1">The sequence shown here is derived from an EMBL/GenBank/DDBJ whole genome shotgun (WGS) entry which is preliminary data.</text>
</comment>